<keyword evidence="3" id="KW-0067">ATP-binding</keyword>
<dbReference type="InterPro" id="IPR050747">
    <property type="entry name" value="Mitochondrial_chaperone_BCS1"/>
</dbReference>
<dbReference type="InterPro" id="IPR003960">
    <property type="entry name" value="ATPase_AAA_CS"/>
</dbReference>
<feature type="domain" description="AAA+ ATPase" evidence="5">
    <location>
        <begin position="221"/>
        <end position="353"/>
    </location>
</feature>
<dbReference type="PROSITE" id="PS00674">
    <property type="entry name" value="AAA"/>
    <property type="match status" value="1"/>
</dbReference>
<sequence>MLTIESLFTGKFNINLVYYFILYQICQSIFAVLLQGLEYLKFWIEPIIIQKFYLDSKGNTQIYDILEYIYKTNQKRVNKDYTERSGKEKEFCDLIAPGIYVIMFNGIPVITNYSQETDKHGHMIRYLTMWTISFDKDFFLKFVKDSKKKMIKQRHLYIQCYETYVYAHKNEIYGVWFQLCQIPKRSLNDTILDTATYYNLTNLLDTFYTKPEYYNKYNIPYKLCILLSGPPGMGKTSIIKSIANKYDTNLYMISLNSINDKMLPFVFKSIKEKSILVFEDIDCMTIDRKINKKENKDDDDDVNKSVTLSGFLNALDGIVIPEGLVIIMTTNYPEKLDSALLRQERVHLHCKLEKSTEVYSKMFKRFFNDVSNDKLEIFANQCFNRQLNMADLQAHCINHLNNMEKALNLDKFDI</sequence>
<comment type="similarity">
    <text evidence="1">Belongs to the AAA ATPase family. BCS1 subfamily.</text>
</comment>
<keyword evidence="4" id="KW-0472">Membrane</keyword>
<dbReference type="SMART" id="SM00382">
    <property type="entry name" value="AAA"/>
    <property type="match status" value="1"/>
</dbReference>
<organism evidence="6">
    <name type="scientific">Indivirus ILV1</name>
    <dbReference type="NCBI Taxonomy" id="1977633"/>
    <lineage>
        <taxon>Viruses</taxon>
        <taxon>Varidnaviria</taxon>
        <taxon>Bamfordvirae</taxon>
        <taxon>Nucleocytoviricota</taxon>
        <taxon>Megaviricetes</taxon>
        <taxon>Imitervirales</taxon>
        <taxon>Mimiviridae</taxon>
        <taxon>Klosneuvirinae</taxon>
        <taxon>Indivirus</taxon>
    </lineage>
</organism>
<protein>
    <submittedName>
        <fullName evidence="6">AAA family ATPase</fullName>
    </submittedName>
</protein>
<name>A0A1V0SEI6_9VIRU</name>
<evidence type="ECO:0000256" key="1">
    <source>
        <dbReference type="ARBA" id="ARBA00007448"/>
    </source>
</evidence>
<gene>
    <name evidence="6" type="ORF">Indivirus_11_2</name>
</gene>
<evidence type="ECO:0000256" key="2">
    <source>
        <dbReference type="ARBA" id="ARBA00022741"/>
    </source>
</evidence>
<dbReference type="Pfam" id="PF00004">
    <property type="entry name" value="AAA"/>
    <property type="match status" value="1"/>
</dbReference>
<evidence type="ECO:0000313" key="6">
    <source>
        <dbReference type="EMBL" id="ARF10058.1"/>
    </source>
</evidence>
<dbReference type="InterPro" id="IPR057495">
    <property type="entry name" value="AAA_lid_BCS1"/>
</dbReference>
<accession>A0A1V0SEI6</accession>
<dbReference type="InterPro" id="IPR027417">
    <property type="entry name" value="P-loop_NTPase"/>
</dbReference>
<dbReference type="GO" id="GO:0016887">
    <property type="term" value="F:ATP hydrolysis activity"/>
    <property type="evidence" value="ECO:0007669"/>
    <property type="project" value="InterPro"/>
</dbReference>
<feature type="transmembrane region" description="Helical" evidence="4">
    <location>
        <begin position="16"/>
        <end position="34"/>
    </location>
</feature>
<keyword evidence="4" id="KW-0812">Transmembrane</keyword>
<evidence type="ECO:0000256" key="4">
    <source>
        <dbReference type="SAM" id="Phobius"/>
    </source>
</evidence>
<proteinExistence type="inferred from homology"/>
<reference evidence="6" key="1">
    <citation type="journal article" date="2017" name="Science">
        <title>Giant viruses with an expanded complement of translation system components.</title>
        <authorList>
            <person name="Schulz F."/>
            <person name="Yutin N."/>
            <person name="Ivanova N.N."/>
            <person name="Ortega D.R."/>
            <person name="Lee T.K."/>
            <person name="Vierheilig J."/>
            <person name="Daims H."/>
            <person name="Horn M."/>
            <person name="Wagner M."/>
            <person name="Jensen G.J."/>
            <person name="Kyrpides N.C."/>
            <person name="Koonin E.V."/>
            <person name="Woyke T."/>
        </authorList>
    </citation>
    <scope>NUCLEOTIDE SEQUENCE</scope>
    <source>
        <strain evidence="6">ILV1</strain>
    </source>
</reference>
<dbReference type="Gene3D" id="3.40.50.300">
    <property type="entry name" value="P-loop containing nucleotide triphosphate hydrolases"/>
    <property type="match status" value="1"/>
</dbReference>
<dbReference type="InterPro" id="IPR003593">
    <property type="entry name" value="AAA+_ATPase"/>
</dbReference>
<evidence type="ECO:0000259" key="5">
    <source>
        <dbReference type="SMART" id="SM00382"/>
    </source>
</evidence>
<dbReference type="PANTHER" id="PTHR23070">
    <property type="entry name" value="BCS1 AAA-TYPE ATPASE"/>
    <property type="match status" value="1"/>
</dbReference>
<dbReference type="GO" id="GO:0005524">
    <property type="term" value="F:ATP binding"/>
    <property type="evidence" value="ECO:0007669"/>
    <property type="project" value="UniProtKB-KW"/>
</dbReference>
<keyword evidence="4" id="KW-1133">Transmembrane helix</keyword>
<dbReference type="InterPro" id="IPR003959">
    <property type="entry name" value="ATPase_AAA_core"/>
</dbReference>
<evidence type="ECO:0000256" key="3">
    <source>
        <dbReference type="ARBA" id="ARBA00022840"/>
    </source>
</evidence>
<dbReference type="EMBL" id="KY684095">
    <property type="protein sequence ID" value="ARF10058.1"/>
    <property type="molecule type" value="Genomic_DNA"/>
</dbReference>
<dbReference type="Pfam" id="PF25426">
    <property type="entry name" value="AAA_lid_BCS1"/>
    <property type="match status" value="1"/>
</dbReference>
<dbReference type="SUPFAM" id="SSF52540">
    <property type="entry name" value="P-loop containing nucleoside triphosphate hydrolases"/>
    <property type="match status" value="1"/>
</dbReference>
<keyword evidence="2" id="KW-0547">Nucleotide-binding</keyword>